<dbReference type="Proteomes" id="UP000187367">
    <property type="component" value="Unassembled WGS sequence"/>
</dbReference>
<feature type="transmembrane region" description="Helical" evidence="1">
    <location>
        <begin position="76"/>
        <end position="95"/>
    </location>
</feature>
<protein>
    <submittedName>
        <fullName evidence="2">Negative regulator YxlC</fullName>
    </submittedName>
</protein>
<sequence length="108" mass="12555">MNERDEKKTISHLKEELKKIDDIFEPAVPHQLELDQRLARFKKERKRAIQKELLCFIVLAFVILFVYIAISIRVPAIFLTVQGAAVVILPVLALFEKKRRRTVKGEAD</sequence>
<evidence type="ECO:0000313" key="2">
    <source>
        <dbReference type="EMBL" id="OMI09177.1"/>
    </source>
</evidence>
<evidence type="ECO:0000256" key="1">
    <source>
        <dbReference type="SAM" id="Phobius"/>
    </source>
</evidence>
<keyword evidence="3" id="KW-1185">Reference proteome</keyword>
<reference evidence="2 3" key="1">
    <citation type="submission" date="2017-01" db="EMBL/GenBank/DDBJ databases">
        <title>Bacillus phylogenomics.</title>
        <authorList>
            <person name="Dunlap C."/>
        </authorList>
    </citation>
    <scope>NUCLEOTIDE SEQUENCE [LARGE SCALE GENOMIC DNA]</scope>
    <source>
        <strain evidence="2 3">NRRL B-41282</strain>
    </source>
</reference>
<gene>
    <name evidence="2" type="ORF">BW143_03825</name>
</gene>
<feature type="transmembrane region" description="Helical" evidence="1">
    <location>
        <begin position="53"/>
        <end position="70"/>
    </location>
</feature>
<proteinExistence type="predicted"/>
<dbReference type="OrthoDB" id="2939828at2"/>
<accession>A0A1R1QX06</accession>
<dbReference type="EMBL" id="MTJL01000005">
    <property type="protein sequence ID" value="OMI09177.1"/>
    <property type="molecule type" value="Genomic_DNA"/>
</dbReference>
<evidence type="ECO:0000313" key="3">
    <source>
        <dbReference type="Proteomes" id="UP000187367"/>
    </source>
</evidence>
<dbReference type="RefSeq" id="WP_076759657.1">
    <property type="nucleotide sequence ID" value="NZ_JARMMH010000011.1"/>
</dbReference>
<dbReference type="InterPro" id="IPR035238">
    <property type="entry name" value="DUF5345"/>
</dbReference>
<organism evidence="2 3">
    <name type="scientific">Bacillus swezeyi</name>
    <dbReference type="NCBI Taxonomy" id="1925020"/>
    <lineage>
        <taxon>Bacteria</taxon>
        <taxon>Bacillati</taxon>
        <taxon>Bacillota</taxon>
        <taxon>Bacilli</taxon>
        <taxon>Bacillales</taxon>
        <taxon>Bacillaceae</taxon>
        <taxon>Bacillus</taxon>
    </lineage>
</organism>
<name>A0A1R1QX06_9BACI</name>
<keyword evidence="1" id="KW-1133">Transmembrane helix</keyword>
<dbReference type="AlphaFoldDB" id="A0A1R1QX06"/>
<keyword evidence="1" id="KW-0812">Transmembrane</keyword>
<keyword evidence="1" id="KW-0472">Membrane</keyword>
<comment type="caution">
    <text evidence="2">The sequence shown here is derived from an EMBL/GenBank/DDBJ whole genome shotgun (WGS) entry which is preliminary data.</text>
</comment>
<dbReference type="Pfam" id="PF17280">
    <property type="entry name" value="DUF5345"/>
    <property type="match status" value="1"/>
</dbReference>
<accession>A0A1R1S1L2</accession>